<feature type="domain" description="NDT80" evidence="11">
    <location>
        <begin position="260"/>
        <end position="526"/>
    </location>
</feature>
<comment type="subcellular location">
    <subcellularLocation>
        <location evidence="1">Membrane</location>
        <topology evidence="1">Single-pass membrane protein</topology>
    </subcellularLocation>
</comment>
<feature type="region of interest" description="Disordered" evidence="9">
    <location>
        <begin position="916"/>
        <end position="990"/>
    </location>
</feature>
<evidence type="ECO:0000256" key="3">
    <source>
        <dbReference type="ARBA" id="ARBA00022692"/>
    </source>
</evidence>
<reference evidence="14" key="1">
    <citation type="submission" date="2025-08" db="UniProtKB">
        <authorList>
            <consortium name="RefSeq"/>
        </authorList>
    </citation>
    <scope>IDENTIFICATION</scope>
    <source>
        <tissue evidence="14">Muscle</tissue>
    </source>
</reference>
<evidence type="ECO:0000259" key="11">
    <source>
        <dbReference type="PROSITE" id="PS51517"/>
    </source>
</evidence>
<dbReference type="RefSeq" id="XP_022249746.1">
    <property type="nucleotide sequence ID" value="XM_022394038.1"/>
</dbReference>
<evidence type="ECO:0000256" key="2">
    <source>
        <dbReference type="ARBA" id="ARBA00008221"/>
    </source>
</evidence>
<keyword evidence="6 10" id="KW-0472">Membrane</keyword>
<feature type="compositionally biased region" description="Basic residues" evidence="9">
    <location>
        <begin position="722"/>
        <end position="734"/>
    </location>
</feature>
<accession>A0ABM1T1J0</accession>
<feature type="coiled-coil region" evidence="8">
    <location>
        <begin position="668"/>
        <end position="695"/>
    </location>
</feature>
<evidence type="ECO:0000259" key="12">
    <source>
        <dbReference type="PROSITE" id="PS51688"/>
    </source>
</evidence>
<keyword evidence="8" id="KW-0175">Coiled coil</keyword>
<dbReference type="InterPro" id="IPR051577">
    <property type="entry name" value="MRF-like"/>
</dbReference>
<evidence type="ECO:0000313" key="13">
    <source>
        <dbReference type="Proteomes" id="UP000694941"/>
    </source>
</evidence>
<dbReference type="SUPFAM" id="SSF49417">
    <property type="entry name" value="p53-like transcription factors"/>
    <property type="match status" value="1"/>
</dbReference>
<dbReference type="InterPro" id="IPR025719">
    <property type="entry name" value="MYRF_C2"/>
</dbReference>
<dbReference type="InterPro" id="IPR024061">
    <property type="entry name" value="NDT80_DNA-bd_dom"/>
</dbReference>
<proteinExistence type="inferred from homology"/>
<dbReference type="PANTHER" id="PTHR13029">
    <property type="match status" value="1"/>
</dbReference>
<feature type="region of interest" description="Disordered" evidence="9">
    <location>
        <begin position="109"/>
        <end position="138"/>
    </location>
</feature>
<evidence type="ECO:0000256" key="9">
    <source>
        <dbReference type="SAM" id="MobiDB-lite"/>
    </source>
</evidence>
<feature type="transmembrane region" description="Helical" evidence="10">
    <location>
        <begin position="742"/>
        <end position="767"/>
    </location>
</feature>
<evidence type="ECO:0000256" key="10">
    <source>
        <dbReference type="SAM" id="Phobius"/>
    </source>
</evidence>
<keyword evidence="13" id="KW-1185">Reference proteome</keyword>
<keyword evidence="5 7" id="KW-0238">DNA-binding</keyword>
<dbReference type="InterPro" id="IPR030392">
    <property type="entry name" value="S74_ICA"/>
</dbReference>
<feature type="region of interest" description="Disordered" evidence="9">
    <location>
        <begin position="257"/>
        <end position="276"/>
    </location>
</feature>
<feature type="region of interest" description="Disordered" evidence="9">
    <location>
        <begin position="702"/>
        <end position="734"/>
    </location>
</feature>
<keyword evidence="3 10" id="KW-0812">Transmembrane</keyword>
<comment type="similarity">
    <text evidence="2">Belongs to the MRF family.</text>
</comment>
<feature type="region of interest" description="Disordered" evidence="9">
    <location>
        <begin position="1012"/>
        <end position="1032"/>
    </location>
</feature>
<dbReference type="Pfam" id="PF13888">
    <property type="entry name" value="MRF_C2"/>
    <property type="match status" value="1"/>
</dbReference>
<evidence type="ECO:0000256" key="6">
    <source>
        <dbReference type="ARBA" id="ARBA00023136"/>
    </source>
</evidence>
<evidence type="ECO:0000256" key="5">
    <source>
        <dbReference type="ARBA" id="ARBA00023125"/>
    </source>
</evidence>
<feature type="DNA-binding region" description="NDT80" evidence="7">
    <location>
        <begin position="260"/>
        <end position="526"/>
    </location>
</feature>
<feature type="compositionally biased region" description="Low complexity" evidence="9">
    <location>
        <begin position="703"/>
        <end position="720"/>
    </location>
</feature>
<dbReference type="CDD" id="cd10144">
    <property type="entry name" value="Peptidase_S74_CIMCD"/>
    <property type="match status" value="1"/>
</dbReference>
<evidence type="ECO:0000313" key="14">
    <source>
        <dbReference type="RefSeq" id="XP_022249746.1"/>
    </source>
</evidence>
<evidence type="ECO:0000256" key="7">
    <source>
        <dbReference type="PROSITE-ProRule" id="PRU00850"/>
    </source>
</evidence>
<dbReference type="PANTHER" id="PTHR13029:SF18">
    <property type="entry name" value="MYELIN REGULATORY FACTOR HOMOLOG 1"/>
    <property type="match status" value="1"/>
</dbReference>
<evidence type="ECO:0000256" key="4">
    <source>
        <dbReference type="ARBA" id="ARBA00022989"/>
    </source>
</evidence>
<name>A0ABM1T1J0_LIMPO</name>
<organism evidence="13 14">
    <name type="scientific">Limulus polyphemus</name>
    <name type="common">Atlantic horseshoe crab</name>
    <dbReference type="NCBI Taxonomy" id="6850"/>
    <lineage>
        <taxon>Eukaryota</taxon>
        <taxon>Metazoa</taxon>
        <taxon>Ecdysozoa</taxon>
        <taxon>Arthropoda</taxon>
        <taxon>Chelicerata</taxon>
        <taxon>Merostomata</taxon>
        <taxon>Xiphosura</taxon>
        <taxon>Limulidae</taxon>
        <taxon>Limulus</taxon>
    </lineage>
</organism>
<evidence type="ECO:0000256" key="1">
    <source>
        <dbReference type="ARBA" id="ARBA00004167"/>
    </source>
</evidence>
<dbReference type="PROSITE" id="PS51688">
    <property type="entry name" value="ICA"/>
    <property type="match status" value="1"/>
</dbReference>
<dbReference type="InterPro" id="IPR008967">
    <property type="entry name" value="p53-like_TF_DNA-bd_sf"/>
</dbReference>
<dbReference type="Pfam" id="PF05224">
    <property type="entry name" value="NDT80_PhoG"/>
    <property type="match status" value="1"/>
</dbReference>
<evidence type="ECO:0000256" key="8">
    <source>
        <dbReference type="SAM" id="Coils"/>
    </source>
</evidence>
<gene>
    <name evidence="14" type="primary">LOC106466084</name>
</gene>
<dbReference type="Proteomes" id="UP000694941">
    <property type="component" value="Unplaced"/>
</dbReference>
<dbReference type="PROSITE" id="PS51517">
    <property type="entry name" value="NDT80"/>
    <property type="match status" value="1"/>
</dbReference>
<sequence>MTGFGSQDLRYCMERSTGTILTASYFHEALVNSATKHLDAHLTVPVDVSSSVLSSAPANIHKSVPAVDDIVSNCYNFPTVNLAAVNPAAESSIRGVNCTVSSFPQRLCLPDSPPDSGSEPSFSPPHEESKVNQSNRNPQIVTMQSGAESLKHFIGYNSTQPLKHLPIETSLTVTPPLQQSPQQPGQISMPTHTGNRVPHLPIQVTASSGHMTSELPPTITNALVASLGISPHQSLSVVPPSNQIPNLYNSDEILCENISGSDDSNPRKKRKFSDSAKTSLSTSLLKGMVSIKQEPNGVSPGPATLNALPQPEDEYSIDFSNSDTGGMLIDTAYQCIRFQPFQQNTWHVLCDASLKELPPFNYRVDADKGFNFSYTDDSFVCQKKNHFQVTVHVQSVGDPQFIKTPDGLRKIENFYLHFYGVKMESQNQTIKVEQSQSDRSKQPFHPVQLEIIPDQVTKTTIGRLHFSETTSNNMRKKGKPNPDQRYFYLVVSICAHVGDQAFPVVCYSSEKIIVRASNPGQFENDVELSWQKGQTPDSIFHAGRVGINTDRPDEPLVVHGNMKITGHIMQPSDARVKTNTTELDSREQLKNVSNMRVIRFRYRPEFAQQAGLSDDAVSDTGVIAQEISSILPDAVKEAGDISLPNGQTIENFLVVNKERIFMENVGAVKELCKVTDNLETRIDELERINRKLKNIKRFDSLKSTSSGSTVTSRASSVTASQKSHRHHNHGKQKRQNICSNRFVQGTIIALVLIMAFCLVAMATLYILEWQKRHSSEEKARVDISKYTHGAPLFNHSMAPQELSFSIQPPSSQNPFPSHGIDLSSTLQQNVTSVPTSYPLTPNDRMNRKPIGLPTVCSKASFSPDNCPQICCDVEPEIKSDNAEMTFPTANKSTDSVYGRQVHEERSLNFNNTAVATSRSDHVTPSSGITFSQTRKNVEKSSSMYTNRFASLSPSNEVNNELNQNPFSANRNGSTQSNVRSQQSTDHNSNIGEISVRHKINPKTILIEKRNSKVHPVSSGNPHKRSKRERTSDVVRFTSKPHGRKSQLSELVNTVGFIRLPELNTTLGLEYCVDQCTNGPWFIYDVPVSRYMTLDYVTLQFNLSQSILMELCTFEEPKSCINVKPSSSSRQEGTGHSFMEGNPSWTLPIGLYFRSTYRFRILTKRVNTRPCLLQSSDAGQLFVEYKFIFHRDCGI</sequence>
<keyword evidence="4 10" id="KW-1133">Transmembrane helix</keyword>
<dbReference type="Pfam" id="PF13887">
    <property type="entry name" value="MYRF_ICA"/>
    <property type="match status" value="1"/>
</dbReference>
<dbReference type="InterPro" id="IPR026932">
    <property type="entry name" value="MYRF_ICA"/>
</dbReference>
<dbReference type="Pfam" id="PF13884">
    <property type="entry name" value="Peptidase_S74"/>
    <property type="match status" value="1"/>
</dbReference>
<feature type="domain" description="Peptidase S74" evidence="12">
    <location>
        <begin position="572"/>
        <end position="682"/>
    </location>
</feature>
<protein>
    <submittedName>
        <fullName evidence="14">Myelin regulatory factor-like isoform X1</fullName>
    </submittedName>
</protein>
<dbReference type="GeneID" id="106466084"/>